<dbReference type="Proteomes" id="UP000585721">
    <property type="component" value="Unassembled WGS sequence"/>
</dbReference>
<dbReference type="InterPro" id="IPR000572">
    <property type="entry name" value="OxRdtase_Mopterin-bd_dom"/>
</dbReference>
<dbReference type="InterPro" id="IPR036374">
    <property type="entry name" value="OxRdtase_Mopterin-bd_sf"/>
</dbReference>
<comment type="caution">
    <text evidence="2">The sequence shown here is derived from an EMBL/GenBank/DDBJ whole genome shotgun (WGS) entry which is preliminary data.</text>
</comment>
<dbReference type="EMBL" id="JACHGR010000001">
    <property type="protein sequence ID" value="MBB6054320.1"/>
    <property type="molecule type" value="Genomic_DNA"/>
</dbReference>
<dbReference type="RefSeq" id="WP_188025141.1">
    <property type="nucleotide sequence ID" value="NZ_JACHGR010000001.1"/>
</dbReference>
<evidence type="ECO:0000313" key="2">
    <source>
        <dbReference type="EMBL" id="MBB6054320.1"/>
    </source>
</evidence>
<dbReference type="AlphaFoldDB" id="A0A841GHF8"/>
<feature type="domain" description="Oxidoreductase molybdopterin-binding" evidence="1">
    <location>
        <begin position="9"/>
        <end position="101"/>
    </location>
</feature>
<dbReference type="Gene3D" id="3.90.420.10">
    <property type="entry name" value="Oxidoreductase, molybdopterin-binding domain"/>
    <property type="match status" value="1"/>
</dbReference>
<reference evidence="2 3" key="1">
    <citation type="submission" date="2020-08" db="EMBL/GenBank/DDBJ databases">
        <title>Genomic Encyclopedia of Type Strains, Phase IV (KMG-IV): sequencing the most valuable type-strain genomes for metagenomic binning, comparative biology and taxonomic classification.</title>
        <authorList>
            <person name="Goeker M."/>
        </authorList>
    </citation>
    <scope>NUCLEOTIDE SEQUENCE [LARGE SCALE GENOMIC DNA]</scope>
    <source>
        <strain evidence="2 3">DSM 22975</strain>
    </source>
</reference>
<evidence type="ECO:0000259" key="1">
    <source>
        <dbReference type="Pfam" id="PF00174"/>
    </source>
</evidence>
<accession>A0A841GHF8</accession>
<evidence type="ECO:0000313" key="3">
    <source>
        <dbReference type="Proteomes" id="UP000585721"/>
    </source>
</evidence>
<gene>
    <name evidence="2" type="ORF">HNR75_000185</name>
</gene>
<name>A0A841GHF8_9GAMM</name>
<proteinExistence type="predicted"/>
<protein>
    <recommendedName>
        <fullName evidence="1">Oxidoreductase molybdopterin-binding domain-containing protein</fullName>
    </recommendedName>
</protein>
<keyword evidence="3" id="KW-1185">Reference proteome</keyword>
<sequence>MKGKQTTNFTLAQLQALPQRHITTTTPWTEGSHTYSGVLLRDLLDRLDLQDVATLNATALNNYFTSLSVADAYQYDVLLALTQDGKLLTRRNKGPIWVVYPLSQHPELDKPSYHSAMIWQLRSVSVGNE</sequence>
<organism evidence="2 3">
    <name type="scientific">Tolumonas osonensis</name>
    <dbReference type="NCBI Taxonomy" id="675874"/>
    <lineage>
        <taxon>Bacteria</taxon>
        <taxon>Pseudomonadati</taxon>
        <taxon>Pseudomonadota</taxon>
        <taxon>Gammaproteobacteria</taxon>
        <taxon>Aeromonadales</taxon>
        <taxon>Aeromonadaceae</taxon>
        <taxon>Tolumonas</taxon>
    </lineage>
</organism>
<dbReference type="Pfam" id="PF00174">
    <property type="entry name" value="Oxidored_molyb"/>
    <property type="match status" value="1"/>
</dbReference>
<dbReference type="SUPFAM" id="SSF56524">
    <property type="entry name" value="Oxidoreductase molybdopterin-binding domain"/>
    <property type="match status" value="1"/>
</dbReference>